<dbReference type="PRINTS" id="PR00180">
    <property type="entry name" value="CRETINALDHBP"/>
</dbReference>
<evidence type="ECO:0000313" key="3">
    <source>
        <dbReference type="Proteomes" id="UP001154114"/>
    </source>
</evidence>
<feature type="domain" description="CRAL-TRIO" evidence="1">
    <location>
        <begin position="91"/>
        <end position="257"/>
    </location>
</feature>
<dbReference type="SMART" id="SM00516">
    <property type="entry name" value="SEC14"/>
    <property type="match status" value="1"/>
</dbReference>
<dbReference type="Gene3D" id="1.20.5.1200">
    <property type="entry name" value="Alpha-tocopherol transfer"/>
    <property type="match status" value="1"/>
</dbReference>
<dbReference type="GO" id="GO:1902936">
    <property type="term" value="F:phosphatidylinositol bisphosphate binding"/>
    <property type="evidence" value="ECO:0007669"/>
    <property type="project" value="TreeGrafter"/>
</dbReference>
<protein>
    <recommendedName>
        <fullName evidence="1">CRAL-TRIO domain-containing protein</fullName>
    </recommendedName>
</protein>
<proteinExistence type="predicted"/>
<dbReference type="GO" id="GO:0016020">
    <property type="term" value="C:membrane"/>
    <property type="evidence" value="ECO:0007669"/>
    <property type="project" value="TreeGrafter"/>
</dbReference>
<evidence type="ECO:0000313" key="2">
    <source>
        <dbReference type="EMBL" id="CAD0196267.1"/>
    </source>
</evidence>
<accession>A0A9N8KQH7</accession>
<dbReference type="Gene3D" id="1.10.8.20">
    <property type="entry name" value="N-terminal domain of phosphatidylinositol transfer protein sec14p"/>
    <property type="match status" value="1"/>
</dbReference>
<dbReference type="CDD" id="cd00170">
    <property type="entry name" value="SEC14"/>
    <property type="match status" value="1"/>
</dbReference>
<dbReference type="InterPro" id="IPR036273">
    <property type="entry name" value="CRAL/TRIO_N_dom_sf"/>
</dbReference>
<dbReference type="OrthoDB" id="6682367at2759"/>
<dbReference type="InterPro" id="IPR001251">
    <property type="entry name" value="CRAL-TRIO_dom"/>
</dbReference>
<dbReference type="PROSITE" id="PS50191">
    <property type="entry name" value="CRAL_TRIO"/>
    <property type="match status" value="1"/>
</dbReference>
<dbReference type="SMART" id="SM01100">
    <property type="entry name" value="CRAL_TRIO_N"/>
    <property type="match status" value="1"/>
</dbReference>
<dbReference type="AlphaFoldDB" id="A0A9N8KQH7"/>
<evidence type="ECO:0000259" key="1">
    <source>
        <dbReference type="PROSITE" id="PS50191"/>
    </source>
</evidence>
<dbReference type="Pfam" id="PF00650">
    <property type="entry name" value="CRAL_TRIO"/>
    <property type="match status" value="1"/>
</dbReference>
<organism evidence="2 3">
    <name type="scientific">Chrysodeixis includens</name>
    <name type="common">Soybean looper</name>
    <name type="synonym">Pseudoplusia includens</name>
    <dbReference type="NCBI Taxonomy" id="689277"/>
    <lineage>
        <taxon>Eukaryota</taxon>
        <taxon>Metazoa</taxon>
        <taxon>Ecdysozoa</taxon>
        <taxon>Arthropoda</taxon>
        <taxon>Hexapoda</taxon>
        <taxon>Insecta</taxon>
        <taxon>Pterygota</taxon>
        <taxon>Neoptera</taxon>
        <taxon>Endopterygota</taxon>
        <taxon>Lepidoptera</taxon>
        <taxon>Glossata</taxon>
        <taxon>Ditrysia</taxon>
        <taxon>Noctuoidea</taxon>
        <taxon>Noctuidae</taxon>
        <taxon>Plusiinae</taxon>
        <taxon>Chrysodeixis</taxon>
    </lineage>
</organism>
<dbReference type="SUPFAM" id="SSF52087">
    <property type="entry name" value="CRAL/TRIO domain"/>
    <property type="match status" value="1"/>
</dbReference>
<sequence>MSVSVRPLPPALAEKARKELFEDPGRLASDLQHIKDWIAKQPHLRARTDDQWLLAFLRGCKFSLERTKEKLDLYYSVRTTAPELFKTHYTDPLFEEMLSLGAFVILPKAPAPDAPLVSIIRPGRYDPSKYNIMDLFAVTNTLMRILLVDNDNVIVAGGQSILDLEGATMSHFLQMTPSVMKKMVVMGQDASPFRMKGNHYLNTPPGFETIFNAVKGLLNEKNRTRLYVHNKNYEELYKYIPQESLPAEYGGKAGTIDEITDYWRAKVKEYGTWLDEDLQFGTDESKRPGKPKTAEDMFGVEGSFRQLEFD</sequence>
<dbReference type="InterPro" id="IPR011074">
    <property type="entry name" value="CRAL/TRIO_N_dom"/>
</dbReference>
<dbReference type="SUPFAM" id="SSF46938">
    <property type="entry name" value="CRAL/TRIO N-terminal domain"/>
    <property type="match status" value="1"/>
</dbReference>
<dbReference type="InterPro" id="IPR036865">
    <property type="entry name" value="CRAL-TRIO_dom_sf"/>
</dbReference>
<name>A0A9N8KQH7_CHRIL</name>
<dbReference type="Proteomes" id="UP001154114">
    <property type="component" value="Chromosome 4"/>
</dbReference>
<dbReference type="Gene3D" id="3.40.525.10">
    <property type="entry name" value="CRAL-TRIO lipid binding domain"/>
    <property type="match status" value="1"/>
</dbReference>
<dbReference type="PANTHER" id="PTHR10174">
    <property type="entry name" value="ALPHA-TOCOPHEROL TRANSFER PROTEIN-RELATED"/>
    <property type="match status" value="1"/>
</dbReference>
<dbReference type="EMBL" id="LR824007">
    <property type="protein sequence ID" value="CAD0196267.1"/>
    <property type="molecule type" value="Genomic_DNA"/>
</dbReference>
<dbReference type="PANTHER" id="PTHR10174:SF216">
    <property type="entry name" value="CRAL-TRIO DOMAIN-CONTAINING PROTEIN-RELATED"/>
    <property type="match status" value="1"/>
</dbReference>
<reference evidence="2" key="1">
    <citation type="submission" date="2021-12" db="EMBL/GenBank/DDBJ databases">
        <authorList>
            <person name="King R."/>
        </authorList>
    </citation>
    <scope>NUCLEOTIDE SEQUENCE</scope>
</reference>
<gene>
    <name evidence="2" type="ORF">CINC_LOCUS10559</name>
</gene>
<keyword evidence="3" id="KW-1185">Reference proteome</keyword>